<protein>
    <submittedName>
        <fullName evidence="1">Uncharacterized protein</fullName>
    </submittedName>
</protein>
<proteinExistence type="predicted"/>
<dbReference type="GeneID" id="23611779"/>
<keyword evidence="2" id="KW-1185">Reference proteome</keyword>
<dbReference type="KEGG" id="apro:F751_0388"/>
<dbReference type="EMBL" id="KL662181">
    <property type="protein sequence ID" value="KFM28764.1"/>
    <property type="molecule type" value="Genomic_DNA"/>
</dbReference>
<evidence type="ECO:0000313" key="1">
    <source>
        <dbReference type="EMBL" id="KFM28764.1"/>
    </source>
</evidence>
<gene>
    <name evidence="1" type="ORF">F751_0388</name>
</gene>
<evidence type="ECO:0000313" key="2">
    <source>
        <dbReference type="Proteomes" id="UP000028924"/>
    </source>
</evidence>
<organism evidence="1 2">
    <name type="scientific">Auxenochlorella protothecoides</name>
    <name type="common">Green microalga</name>
    <name type="synonym">Chlorella protothecoides</name>
    <dbReference type="NCBI Taxonomy" id="3075"/>
    <lineage>
        <taxon>Eukaryota</taxon>
        <taxon>Viridiplantae</taxon>
        <taxon>Chlorophyta</taxon>
        <taxon>core chlorophytes</taxon>
        <taxon>Trebouxiophyceae</taxon>
        <taxon>Chlorellales</taxon>
        <taxon>Chlorellaceae</taxon>
        <taxon>Auxenochlorella</taxon>
    </lineage>
</organism>
<accession>A0A087SSR0</accession>
<sequence>MSMIQQVNLTSTGISHQAGNHSPPLWIRPRPCPRRSDIPMTGSWPFSPMLTDEGWMLTAQSLPLVPRGMGMETSTSARVCVQLYVSISAPLPEFGSAGHGSTGGCAGELRGVGRLPQGGNAQSPTQSVLTQALGCLRRSWAFW</sequence>
<name>A0A087SSR0_AUXPR</name>
<dbReference type="RefSeq" id="XP_011401809.1">
    <property type="nucleotide sequence ID" value="XM_011403507.1"/>
</dbReference>
<dbReference type="AlphaFoldDB" id="A0A087SSR0"/>
<reference evidence="1 2" key="1">
    <citation type="journal article" date="2014" name="BMC Genomics">
        <title>Oil accumulation mechanisms of the oleaginous microalga Chlorella protothecoides revealed through its genome, transcriptomes, and proteomes.</title>
        <authorList>
            <person name="Gao C."/>
            <person name="Wang Y."/>
            <person name="Shen Y."/>
            <person name="Yan D."/>
            <person name="He X."/>
            <person name="Dai J."/>
            <person name="Wu Q."/>
        </authorList>
    </citation>
    <scope>NUCLEOTIDE SEQUENCE [LARGE SCALE GENOMIC DNA]</scope>
    <source>
        <strain evidence="1 2">0710</strain>
    </source>
</reference>
<dbReference type="Proteomes" id="UP000028924">
    <property type="component" value="Unassembled WGS sequence"/>
</dbReference>